<dbReference type="InterPro" id="IPR016181">
    <property type="entry name" value="Acyl_CoA_acyltransferase"/>
</dbReference>
<evidence type="ECO:0000313" key="2">
    <source>
        <dbReference type="EMBL" id="KZB66766.1"/>
    </source>
</evidence>
<dbReference type="GO" id="GO:0016747">
    <property type="term" value="F:acyltransferase activity, transferring groups other than amino-acyl groups"/>
    <property type="evidence" value="ECO:0007669"/>
    <property type="project" value="InterPro"/>
</dbReference>
<proteinExistence type="predicted"/>
<organism evidence="2 3">
    <name type="scientific">Thalassospira lucentensis</name>
    <dbReference type="NCBI Taxonomy" id="168935"/>
    <lineage>
        <taxon>Bacteria</taxon>
        <taxon>Pseudomonadati</taxon>
        <taxon>Pseudomonadota</taxon>
        <taxon>Alphaproteobacteria</taxon>
        <taxon>Rhodospirillales</taxon>
        <taxon>Thalassospiraceae</taxon>
        <taxon>Thalassospira</taxon>
    </lineage>
</organism>
<dbReference type="Pfam" id="PF13302">
    <property type="entry name" value="Acetyltransf_3"/>
    <property type="match status" value="1"/>
</dbReference>
<name>A0A154L8T1_9PROT</name>
<evidence type="ECO:0000259" key="1">
    <source>
        <dbReference type="PROSITE" id="PS51186"/>
    </source>
</evidence>
<dbReference type="InterPro" id="IPR000182">
    <property type="entry name" value="GNAT_dom"/>
</dbReference>
<gene>
    <name evidence="2" type="ORF">AUP42_14625</name>
</gene>
<dbReference type="InterPro" id="IPR051531">
    <property type="entry name" value="N-acetyltransferase"/>
</dbReference>
<reference evidence="2 3" key="1">
    <citation type="submission" date="2015-12" db="EMBL/GenBank/DDBJ databases">
        <title>Genome sequence of Thalassospira lucentensis MCCC 1A02072.</title>
        <authorList>
            <person name="Lu L."/>
            <person name="Lai Q."/>
            <person name="Shao Z."/>
            <person name="Qian P."/>
        </authorList>
    </citation>
    <scope>NUCLEOTIDE SEQUENCE [LARGE SCALE GENOMIC DNA]</scope>
    <source>
        <strain evidence="2 3">MCCC 1A02072</strain>
    </source>
</reference>
<dbReference type="Gene3D" id="3.40.630.30">
    <property type="match status" value="1"/>
</dbReference>
<dbReference type="AlphaFoldDB" id="A0A154L8T1"/>
<comment type="caution">
    <text evidence="2">The sequence shown here is derived from an EMBL/GenBank/DDBJ whole genome shotgun (WGS) entry which is preliminary data.</text>
</comment>
<dbReference type="PROSITE" id="PS51186">
    <property type="entry name" value="GNAT"/>
    <property type="match status" value="1"/>
</dbReference>
<evidence type="ECO:0000313" key="3">
    <source>
        <dbReference type="Proteomes" id="UP000076335"/>
    </source>
</evidence>
<dbReference type="SUPFAM" id="SSF55729">
    <property type="entry name" value="Acyl-CoA N-acyltransferases (Nat)"/>
    <property type="match status" value="1"/>
</dbReference>
<keyword evidence="2" id="KW-0808">Transferase</keyword>
<accession>A0A154L8T1</accession>
<dbReference type="OrthoDB" id="9801669at2"/>
<protein>
    <submittedName>
        <fullName evidence="2">Acetyltransferase</fullName>
    </submittedName>
</protein>
<sequence length="191" mass="21387">MKITFPSTPIQTNRLSLRPFMACDFDQYAAYHSQPSVYRYLYAAPPAANALTEQFSIVLTAPFDAEGDVFRLAVINRDDDTLLGEVLLKLASIAALQAEVGYIFNPDFSGHGYATEAVSAMIDLGFNHFGFHRIFARLDTENIGSVGIVERLGLRCEAHLIENDRFNGVWGDEYIYAVLAAEWQLRSRNRA</sequence>
<dbReference type="RefSeq" id="WP_062950049.1">
    <property type="nucleotide sequence ID" value="NZ_LPVY01000005.1"/>
</dbReference>
<dbReference type="Proteomes" id="UP000076335">
    <property type="component" value="Unassembled WGS sequence"/>
</dbReference>
<dbReference type="EMBL" id="LPVY01000005">
    <property type="protein sequence ID" value="KZB66766.1"/>
    <property type="molecule type" value="Genomic_DNA"/>
</dbReference>
<dbReference type="PANTHER" id="PTHR43792">
    <property type="entry name" value="GNAT FAMILY, PUTATIVE (AFU_ORTHOLOGUE AFUA_3G00765)-RELATED-RELATED"/>
    <property type="match status" value="1"/>
</dbReference>
<dbReference type="PANTHER" id="PTHR43792:SF1">
    <property type="entry name" value="N-ACETYLTRANSFERASE DOMAIN-CONTAINING PROTEIN"/>
    <property type="match status" value="1"/>
</dbReference>
<feature type="domain" description="N-acetyltransferase" evidence="1">
    <location>
        <begin position="15"/>
        <end position="181"/>
    </location>
</feature>